<dbReference type="EMBL" id="JAODUP010000645">
    <property type="protein sequence ID" value="KAK2145940.1"/>
    <property type="molecule type" value="Genomic_DNA"/>
</dbReference>
<reference evidence="4" key="1">
    <citation type="journal article" date="2023" name="Mol. Biol. Evol.">
        <title>Third-Generation Sequencing Reveals the Adaptive Role of the Epigenome in Three Deep-Sea Polychaetes.</title>
        <authorList>
            <person name="Perez M."/>
            <person name="Aroh O."/>
            <person name="Sun Y."/>
            <person name="Lan Y."/>
            <person name="Juniper S.K."/>
            <person name="Young C.R."/>
            <person name="Angers B."/>
            <person name="Qian P.Y."/>
        </authorList>
    </citation>
    <scope>NUCLEOTIDE SEQUENCE</scope>
    <source>
        <strain evidence="4">P08H-3</strain>
    </source>
</reference>
<name>A0AAD9J5D8_9ANNE</name>
<dbReference type="InterPro" id="IPR001304">
    <property type="entry name" value="C-type_lectin-like"/>
</dbReference>
<evidence type="ECO:0000256" key="1">
    <source>
        <dbReference type="ARBA" id="ARBA00023157"/>
    </source>
</evidence>
<evidence type="ECO:0000313" key="5">
    <source>
        <dbReference type="Proteomes" id="UP001208570"/>
    </source>
</evidence>
<evidence type="ECO:0000313" key="4">
    <source>
        <dbReference type="EMBL" id="KAK2145940.1"/>
    </source>
</evidence>
<comment type="caution">
    <text evidence="4">The sequence shown here is derived from an EMBL/GenBank/DDBJ whole genome shotgun (WGS) entry which is preliminary data.</text>
</comment>
<keyword evidence="2" id="KW-0732">Signal</keyword>
<sequence>MIFLLSFILAVGSDWLEACMIQEFVEVRDKSYPDSVILTAEPILRQDCVRSCRLYLDCFAFSVQWTGVSSELGLCMLLSGVMKDTDLVDQNGTTTYLSCPDDMAYNLKSHTCRSRNHQPRDTWYEATKLCGIFYPGTHILEIRTAADLAYLRQVSAGKNVWLGMFRPAGAEKDDFRYVSDNSSLTYTNWHGTQPDQKPTKAGSPADCVASYDKFDQGHLWYDAPCGSSSNEFICEL</sequence>
<evidence type="ECO:0000256" key="2">
    <source>
        <dbReference type="SAM" id="SignalP"/>
    </source>
</evidence>
<dbReference type="InterPro" id="IPR016186">
    <property type="entry name" value="C-type_lectin-like/link_sf"/>
</dbReference>
<keyword evidence="1" id="KW-1015">Disulfide bond</keyword>
<dbReference type="SUPFAM" id="SSF56436">
    <property type="entry name" value="C-type lectin-like"/>
    <property type="match status" value="1"/>
</dbReference>
<dbReference type="InterPro" id="IPR050111">
    <property type="entry name" value="C-type_lectin/snaclec_domain"/>
</dbReference>
<dbReference type="AlphaFoldDB" id="A0AAD9J5D8"/>
<organism evidence="4 5">
    <name type="scientific">Paralvinella palmiformis</name>
    <dbReference type="NCBI Taxonomy" id="53620"/>
    <lineage>
        <taxon>Eukaryota</taxon>
        <taxon>Metazoa</taxon>
        <taxon>Spiralia</taxon>
        <taxon>Lophotrochozoa</taxon>
        <taxon>Annelida</taxon>
        <taxon>Polychaeta</taxon>
        <taxon>Sedentaria</taxon>
        <taxon>Canalipalpata</taxon>
        <taxon>Terebellida</taxon>
        <taxon>Terebelliformia</taxon>
        <taxon>Alvinellidae</taxon>
        <taxon>Paralvinella</taxon>
    </lineage>
</organism>
<dbReference type="Gene3D" id="3.10.100.10">
    <property type="entry name" value="Mannose-Binding Protein A, subunit A"/>
    <property type="match status" value="1"/>
</dbReference>
<dbReference type="CDD" id="cd00037">
    <property type="entry name" value="CLECT"/>
    <property type="match status" value="1"/>
</dbReference>
<dbReference type="InterPro" id="IPR016187">
    <property type="entry name" value="CTDL_fold"/>
</dbReference>
<feature type="domain" description="C-type lectin" evidence="3">
    <location>
        <begin position="108"/>
        <end position="225"/>
    </location>
</feature>
<keyword evidence="5" id="KW-1185">Reference proteome</keyword>
<evidence type="ECO:0000259" key="3">
    <source>
        <dbReference type="PROSITE" id="PS50041"/>
    </source>
</evidence>
<protein>
    <recommendedName>
        <fullName evidence="3">C-type lectin domain-containing protein</fullName>
    </recommendedName>
</protein>
<dbReference type="Pfam" id="PF00059">
    <property type="entry name" value="Lectin_C"/>
    <property type="match status" value="1"/>
</dbReference>
<feature type="signal peptide" evidence="2">
    <location>
        <begin position="1"/>
        <end position="18"/>
    </location>
</feature>
<proteinExistence type="predicted"/>
<feature type="chain" id="PRO_5042185186" description="C-type lectin domain-containing protein" evidence="2">
    <location>
        <begin position="19"/>
        <end position="236"/>
    </location>
</feature>
<dbReference type="PANTHER" id="PTHR22803">
    <property type="entry name" value="MANNOSE, PHOSPHOLIPASE, LECTIN RECEPTOR RELATED"/>
    <property type="match status" value="1"/>
</dbReference>
<dbReference type="PROSITE" id="PS00615">
    <property type="entry name" value="C_TYPE_LECTIN_1"/>
    <property type="match status" value="1"/>
</dbReference>
<accession>A0AAD9J5D8</accession>
<dbReference type="InterPro" id="IPR018378">
    <property type="entry name" value="C-type_lectin_CS"/>
</dbReference>
<dbReference type="PROSITE" id="PS50041">
    <property type="entry name" value="C_TYPE_LECTIN_2"/>
    <property type="match status" value="1"/>
</dbReference>
<dbReference type="SMART" id="SM00034">
    <property type="entry name" value="CLECT"/>
    <property type="match status" value="1"/>
</dbReference>
<gene>
    <name evidence="4" type="ORF">LSH36_645g00010</name>
</gene>
<dbReference type="Proteomes" id="UP001208570">
    <property type="component" value="Unassembled WGS sequence"/>
</dbReference>